<evidence type="ECO:0000313" key="2">
    <source>
        <dbReference type="Proteomes" id="UP001492380"/>
    </source>
</evidence>
<accession>A0ABR1YHJ8</accession>
<gene>
    <name evidence="1" type="ORF">HDK90DRAFT_555860</name>
</gene>
<keyword evidence="2" id="KW-1185">Reference proteome</keyword>
<evidence type="ECO:0000313" key="1">
    <source>
        <dbReference type="EMBL" id="KAK8230385.1"/>
    </source>
</evidence>
<organism evidence="1 2">
    <name type="scientific">Phyllosticta capitalensis</name>
    <dbReference type="NCBI Taxonomy" id="121624"/>
    <lineage>
        <taxon>Eukaryota</taxon>
        <taxon>Fungi</taxon>
        <taxon>Dikarya</taxon>
        <taxon>Ascomycota</taxon>
        <taxon>Pezizomycotina</taxon>
        <taxon>Dothideomycetes</taxon>
        <taxon>Dothideomycetes incertae sedis</taxon>
        <taxon>Botryosphaeriales</taxon>
        <taxon>Phyllostictaceae</taxon>
        <taxon>Phyllosticta</taxon>
    </lineage>
</organism>
<protein>
    <submittedName>
        <fullName evidence="1">Uncharacterized protein</fullName>
    </submittedName>
</protein>
<comment type="caution">
    <text evidence="1">The sequence shown here is derived from an EMBL/GenBank/DDBJ whole genome shotgun (WGS) entry which is preliminary data.</text>
</comment>
<dbReference type="Proteomes" id="UP001492380">
    <property type="component" value="Unassembled WGS sequence"/>
</dbReference>
<proteinExistence type="predicted"/>
<dbReference type="EMBL" id="JBBWRZ010000008">
    <property type="protein sequence ID" value="KAK8230385.1"/>
    <property type="molecule type" value="Genomic_DNA"/>
</dbReference>
<reference evidence="1 2" key="1">
    <citation type="submission" date="2024-04" db="EMBL/GenBank/DDBJ databases">
        <title>Phyllosticta paracitricarpa is synonymous to the EU quarantine fungus P. citricarpa based on phylogenomic analyses.</title>
        <authorList>
            <consortium name="Lawrence Berkeley National Laboratory"/>
            <person name="Van Ingen-Buijs V.A."/>
            <person name="Van Westerhoven A.C."/>
            <person name="Haridas S."/>
            <person name="Skiadas P."/>
            <person name="Martin F."/>
            <person name="Groenewald J.Z."/>
            <person name="Crous P.W."/>
            <person name="Seidl M.F."/>
        </authorList>
    </citation>
    <scope>NUCLEOTIDE SEQUENCE [LARGE SCALE GENOMIC DNA]</scope>
    <source>
        <strain evidence="1 2">CBS 123374</strain>
    </source>
</reference>
<feature type="non-terminal residue" evidence="1">
    <location>
        <position position="394"/>
    </location>
</feature>
<sequence length="394" mass="42104">MLSEPSNGLVQCEVWSEVWKVGIQGAFVLLRLKDGSKCVCSRQELVLPDDVILRIRRLHAFAGAVAVILVIDPALGRGVLVLVLGEVARNGIGETSNVGEIADGYDCSPYERIKHLREDALEPRRVLLRQLAEERSQIHGHGCRLCQRRALDQRLHGSNHDISQVVGVDVGFVEEGLPVLGHGGKFQRRGFHRADRVPHRLERHGLDAALFLSLQILALDFLYRVSHGGKAGRSSPPGSSLARHRFPVVVAAEVALWSVAVAAMATSAALTGALSSLEVPSDKSCLVASLDIFSTHVRRRMDLEAPGAGWSAGGDPVAHHLCVGGLPAVPGGEAHAQRQARVADGNGIAVNSGVLKAKVLVDAALVAVVVWKMDSAAIDGEEARLTGAKMERGH</sequence>
<name>A0ABR1YHJ8_9PEZI</name>